<dbReference type="Pfam" id="PF13847">
    <property type="entry name" value="Methyltransf_31"/>
    <property type="match status" value="1"/>
</dbReference>
<dbReference type="AlphaFoldDB" id="A0A0G1BI13"/>
<dbReference type="Proteomes" id="UP000034320">
    <property type="component" value="Unassembled WGS sequence"/>
</dbReference>
<evidence type="ECO:0000313" key="2">
    <source>
        <dbReference type="EMBL" id="KKS45946.1"/>
    </source>
</evidence>
<sequence length="237" mass="27166">MVLQKIIFLLARRVMTERMVEGKRGFWGRRLYADYLKRYSFAAKFAVDKNVLDIACGDGFGTYLLSKKAKSAIGVDISGNTIKLAKTNYGSKNKNLSYAAFEALKFLSENPDKFDVIVSFETIEHLSEYVKFCELVYKALKKGGLFIASTPNKELSVFFAGNTFNPYHIHEFYPGELSLLLEKIFHSKPRTFLQRPLMKKRVLISFIRQFFFREDSKIVPDQPDLSGIDILVQVGKK</sequence>
<dbReference type="PANTHER" id="PTHR43861:SF6">
    <property type="entry name" value="METHYLTRANSFERASE TYPE 11"/>
    <property type="match status" value="1"/>
</dbReference>
<evidence type="ECO:0000259" key="1">
    <source>
        <dbReference type="Pfam" id="PF13847"/>
    </source>
</evidence>
<comment type="caution">
    <text evidence="2">The sequence shown here is derived from an EMBL/GenBank/DDBJ whole genome shotgun (WGS) entry which is preliminary data.</text>
</comment>
<proteinExistence type="predicted"/>
<dbReference type="EMBL" id="LCDD01000025">
    <property type="protein sequence ID" value="KKS45946.1"/>
    <property type="molecule type" value="Genomic_DNA"/>
</dbReference>
<feature type="domain" description="Methyltransferase" evidence="1">
    <location>
        <begin position="48"/>
        <end position="153"/>
    </location>
</feature>
<gene>
    <name evidence="2" type="ORF">UV09_C0025G0001</name>
</gene>
<dbReference type="InterPro" id="IPR029063">
    <property type="entry name" value="SAM-dependent_MTases_sf"/>
</dbReference>
<dbReference type="Gene3D" id="3.40.50.150">
    <property type="entry name" value="Vaccinia Virus protein VP39"/>
    <property type="match status" value="1"/>
</dbReference>
<dbReference type="CDD" id="cd02440">
    <property type="entry name" value="AdoMet_MTases"/>
    <property type="match status" value="1"/>
</dbReference>
<organism evidence="2 3">
    <name type="scientific">Candidatus Gottesmanbacteria bacterium GW2011_GWA2_42_18</name>
    <dbReference type="NCBI Taxonomy" id="1618442"/>
    <lineage>
        <taxon>Bacteria</taxon>
        <taxon>Candidatus Gottesmaniibacteriota</taxon>
    </lineage>
</organism>
<evidence type="ECO:0000313" key="3">
    <source>
        <dbReference type="Proteomes" id="UP000034320"/>
    </source>
</evidence>
<protein>
    <recommendedName>
        <fullName evidence="1">Methyltransferase domain-containing protein</fullName>
    </recommendedName>
</protein>
<name>A0A0G1BI13_9BACT</name>
<accession>A0A0G1BI13</accession>
<dbReference type="InterPro" id="IPR025714">
    <property type="entry name" value="Methyltranfer_dom"/>
</dbReference>
<dbReference type="SUPFAM" id="SSF53335">
    <property type="entry name" value="S-adenosyl-L-methionine-dependent methyltransferases"/>
    <property type="match status" value="1"/>
</dbReference>
<dbReference type="PANTHER" id="PTHR43861">
    <property type="entry name" value="TRANS-ACONITATE 2-METHYLTRANSFERASE-RELATED"/>
    <property type="match status" value="1"/>
</dbReference>
<reference evidence="2 3" key="1">
    <citation type="journal article" date="2015" name="Nature">
        <title>rRNA introns, odd ribosomes, and small enigmatic genomes across a large radiation of phyla.</title>
        <authorList>
            <person name="Brown C.T."/>
            <person name="Hug L.A."/>
            <person name="Thomas B.C."/>
            <person name="Sharon I."/>
            <person name="Castelle C.J."/>
            <person name="Singh A."/>
            <person name="Wilkins M.J."/>
            <person name="Williams K.H."/>
            <person name="Banfield J.F."/>
        </authorList>
    </citation>
    <scope>NUCLEOTIDE SEQUENCE [LARGE SCALE GENOMIC DNA]</scope>
</reference>